<feature type="binding site" evidence="17">
    <location>
        <position position="69"/>
    </location>
    <ligand>
        <name>Mg(2+)</name>
        <dbReference type="ChEBI" id="CHEBI:18420"/>
        <label>1</label>
    </ligand>
</feature>
<proteinExistence type="inferred from homology"/>
<keyword evidence="17" id="KW-0444">Lipid biosynthesis</keyword>
<evidence type="ECO:0000313" key="19">
    <source>
        <dbReference type="EMBL" id="MBB6032703.1"/>
    </source>
</evidence>
<evidence type="ECO:0000256" key="13">
    <source>
        <dbReference type="ARBA" id="ARBA00023935"/>
    </source>
</evidence>
<dbReference type="EC" id="2.7.8.-" evidence="17"/>
<comment type="catalytic activity">
    <reaction evidence="16 17">
        <text>a CDP-1,2-diacyl-sn-glycerol + 1D-myo-inositol 3-phosphate = a 1,2-diacyl-sn-glycero-3-phospho-(1D-myo-inositol-3-phosphate) + CMP + H(+)</text>
        <dbReference type="Rhea" id="RHEA:60504"/>
        <dbReference type="ChEBI" id="CHEBI:15378"/>
        <dbReference type="ChEBI" id="CHEBI:58088"/>
        <dbReference type="ChEBI" id="CHEBI:58332"/>
        <dbReference type="ChEBI" id="CHEBI:58401"/>
        <dbReference type="ChEBI" id="CHEBI:60377"/>
    </reaction>
</comment>
<comment type="subunit">
    <text evidence="5 17">Homodimer.</text>
</comment>
<keyword evidence="7 17" id="KW-0808">Transferase</keyword>
<dbReference type="PROSITE" id="PS00379">
    <property type="entry name" value="CDP_ALCOHOL_P_TRANSF"/>
    <property type="match status" value="1"/>
</dbReference>
<feature type="binding site" evidence="17">
    <location>
        <position position="72"/>
    </location>
    <ligand>
        <name>Mg(2+)</name>
        <dbReference type="ChEBI" id="CHEBI:18420"/>
        <label>1</label>
    </ligand>
</feature>
<evidence type="ECO:0000256" key="16">
    <source>
        <dbReference type="ARBA" id="ARBA00048865"/>
    </source>
</evidence>
<dbReference type="GO" id="GO:0005886">
    <property type="term" value="C:plasma membrane"/>
    <property type="evidence" value="ECO:0007669"/>
    <property type="project" value="UniProtKB-SubCell"/>
</dbReference>
<dbReference type="EMBL" id="JACHGT010000001">
    <property type="protein sequence ID" value="MBB6032703.1"/>
    <property type="molecule type" value="Genomic_DNA"/>
</dbReference>
<keyword evidence="6 17" id="KW-1003">Cell membrane</keyword>
<name>A0A841FCH0_9ACTN</name>
<evidence type="ECO:0000256" key="5">
    <source>
        <dbReference type="ARBA" id="ARBA00011738"/>
    </source>
</evidence>
<feature type="binding site" evidence="17">
    <location>
        <position position="90"/>
    </location>
    <ligand>
        <name>Mg(2+)</name>
        <dbReference type="ChEBI" id="CHEBI:18420"/>
        <label>2</label>
    </ligand>
</feature>
<dbReference type="Proteomes" id="UP000548476">
    <property type="component" value="Unassembled WGS sequence"/>
</dbReference>
<comment type="similarity">
    <text evidence="4 17 18">Belongs to the CDP-alcohol phosphatidyltransferase class-I family.</text>
</comment>
<keyword evidence="17" id="KW-0443">Lipid metabolism</keyword>
<keyword evidence="11 17" id="KW-1133">Transmembrane helix</keyword>
<gene>
    <name evidence="19" type="ORF">HNR73_000545</name>
</gene>
<dbReference type="InterPro" id="IPR000462">
    <property type="entry name" value="CDP-OH_P_trans"/>
</dbReference>
<dbReference type="Gene3D" id="1.20.120.1760">
    <property type="match status" value="1"/>
</dbReference>
<feature type="active site" description="Proton acceptor" evidence="17">
    <location>
        <position position="94"/>
    </location>
</feature>
<evidence type="ECO:0000256" key="17">
    <source>
        <dbReference type="HAMAP-Rule" id="MF_02241"/>
    </source>
</evidence>
<dbReference type="UniPathway" id="UPA00220"/>
<keyword evidence="8 17" id="KW-0812">Transmembrane</keyword>
<evidence type="ECO:0000256" key="2">
    <source>
        <dbReference type="ARBA" id="ARBA00004805"/>
    </source>
</evidence>
<feature type="binding site" evidence="17">
    <location>
        <position position="77"/>
    </location>
    <ligand>
        <name>a CDP-1,2-diacyl-sn-glycerol</name>
        <dbReference type="ChEBI" id="CHEBI:58332"/>
    </ligand>
</feature>
<comment type="pathway">
    <text evidence="3">Lipid metabolism.</text>
</comment>
<dbReference type="Pfam" id="PF01066">
    <property type="entry name" value="CDP-OH_P_transf"/>
    <property type="match status" value="1"/>
</dbReference>
<evidence type="ECO:0000256" key="6">
    <source>
        <dbReference type="ARBA" id="ARBA00022475"/>
    </source>
</evidence>
<dbReference type="AlphaFoldDB" id="A0A841FCH0"/>
<feature type="binding site" evidence="17">
    <location>
        <position position="69"/>
    </location>
    <ligand>
        <name>Mg(2+)</name>
        <dbReference type="ChEBI" id="CHEBI:18420"/>
        <label>2</label>
    </ligand>
</feature>
<evidence type="ECO:0000256" key="8">
    <source>
        <dbReference type="ARBA" id="ARBA00022692"/>
    </source>
</evidence>
<evidence type="ECO:0000256" key="9">
    <source>
        <dbReference type="ARBA" id="ARBA00022723"/>
    </source>
</evidence>
<dbReference type="InterPro" id="IPR044268">
    <property type="entry name" value="PIP_synthase_PgsA1"/>
</dbReference>
<protein>
    <recommendedName>
        <fullName evidence="14 17">Phosphatidylinositol phosphate synthase</fullName>
        <shortName evidence="17">PIP synthase</shortName>
        <ecNumber evidence="17">2.7.8.-</ecNumber>
    </recommendedName>
    <alternativeName>
        <fullName evidence="15 17">CDP-diacylglycerol--D-myo-inositol-3-phosphate 3-phosphatidyltransferase</fullName>
    </alternativeName>
</protein>
<organism evidence="19 20">
    <name type="scientific">Phytomonospora endophytica</name>
    <dbReference type="NCBI Taxonomy" id="714109"/>
    <lineage>
        <taxon>Bacteria</taxon>
        <taxon>Bacillati</taxon>
        <taxon>Actinomycetota</taxon>
        <taxon>Actinomycetes</taxon>
        <taxon>Micromonosporales</taxon>
        <taxon>Micromonosporaceae</taxon>
        <taxon>Phytomonospora</taxon>
    </lineage>
</organism>
<comment type="catalytic activity">
    <reaction evidence="13 17">
        <text>1,2-di-(9Z-octadecenoyl)-sn-glycero-3-cytidine-5'-diphosphate + 1D-myo-inositol 3-phosphate = 1,2-di-(9Z-octadecenoyl)-sn-glycero-3-phospho-(1D-myo-inositol-3-phosphate) + CMP + H(+)</text>
        <dbReference type="Rhea" id="RHEA:61216"/>
        <dbReference type="ChEBI" id="CHEBI:15378"/>
        <dbReference type="ChEBI" id="CHEBI:58401"/>
        <dbReference type="ChEBI" id="CHEBI:60377"/>
        <dbReference type="ChEBI" id="CHEBI:85356"/>
        <dbReference type="ChEBI" id="CHEBI:144472"/>
    </reaction>
</comment>
<evidence type="ECO:0000256" key="18">
    <source>
        <dbReference type="RuleBase" id="RU003750"/>
    </source>
</evidence>
<evidence type="ECO:0000256" key="12">
    <source>
        <dbReference type="ARBA" id="ARBA00023136"/>
    </source>
</evidence>
<evidence type="ECO:0000256" key="15">
    <source>
        <dbReference type="ARBA" id="ARBA00033137"/>
    </source>
</evidence>
<keyword evidence="9 17" id="KW-0479">Metal-binding</keyword>
<comment type="caution">
    <text evidence="19">The sequence shown here is derived from an EMBL/GenBank/DDBJ whole genome shotgun (WGS) entry which is preliminary data.</text>
</comment>
<comment type="function">
    <text evidence="17">Catalyzes the conjugation of the 1'-hydroxyl group of D-myo-inositol-3-phosphate (also named L-myo-inositol-1-phosphate) with a lipid tail of cytidine diphosphate diacylglycerol (CDP-DAG), forming phosphatidylinositol phosphate (PIP) and CMP. PIP is a precursor of phosphatidylinositol (PI) which is an essential lipid required for cell wall formation.</text>
</comment>
<evidence type="ECO:0000256" key="10">
    <source>
        <dbReference type="ARBA" id="ARBA00022842"/>
    </source>
</evidence>
<comment type="pathway">
    <text evidence="2 17">Phospholipid metabolism; phosphatidylinositol phosphate biosynthesis.</text>
</comment>
<keyword evidence="12 17" id="KW-0472">Membrane</keyword>
<dbReference type="NCBIfam" id="NF045883">
    <property type="entry name" value="PIPSynth"/>
    <property type="match status" value="1"/>
</dbReference>
<feature type="binding site" evidence="17">
    <location>
        <position position="94"/>
    </location>
    <ligand>
        <name>Mg(2+)</name>
        <dbReference type="ChEBI" id="CHEBI:18420"/>
        <label>2</label>
    </ligand>
</feature>
<evidence type="ECO:0000256" key="11">
    <source>
        <dbReference type="ARBA" id="ARBA00022989"/>
    </source>
</evidence>
<sequence>MAKSFSTVGRAMMAKILDPLGRRLVRAGISPNAVTVIGTLGVVIGSVALVARGYLLTGLLVVTISACTDMVDGAMARVKGVTNRFGAYLDSTMDRIADGAIFGGLAYWLASEGQGRAAAAALLCLVAAQVVSYAKARAESLGADCSVGIAERPERLVLIGVGTLLGGLGVPYALEIALWLLAALSVVTVVQRVLHVQRQLVAESVGKVEEER</sequence>
<reference evidence="19 20" key="1">
    <citation type="submission" date="2020-08" db="EMBL/GenBank/DDBJ databases">
        <title>Genomic Encyclopedia of Type Strains, Phase IV (KMG-IV): sequencing the most valuable type-strain genomes for metagenomic binning, comparative biology and taxonomic classification.</title>
        <authorList>
            <person name="Goeker M."/>
        </authorList>
    </citation>
    <scope>NUCLEOTIDE SEQUENCE [LARGE SCALE GENOMIC DNA]</scope>
    <source>
        <strain evidence="19 20">YIM 65646</strain>
    </source>
</reference>
<comment type="cofactor">
    <cofactor evidence="17">
        <name>Mg(2+)</name>
        <dbReference type="ChEBI" id="CHEBI:18420"/>
    </cofactor>
    <text evidence="17">Contains a di-nuclear catalytic Mg(2+) center.</text>
</comment>
<dbReference type="HAMAP" id="MF_02241">
    <property type="entry name" value="PIP_synthase"/>
    <property type="match status" value="1"/>
</dbReference>
<keyword evidence="17" id="KW-1208">Phospholipid metabolism</keyword>
<feature type="transmembrane region" description="Helical" evidence="17">
    <location>
        <begin position="29"/>
        <end position="48"/>
    </location>
</feature>
<evidence type="ECO:0000256" key="14">
    <source>
        <dbReference type="ARBA" id="ARBA00024082"/>
    </source>
</evidence>
<keyword evidence="10 17" id="KW-0460">Magnesium</keyword>
<accession>A0A841FCH0</accession>
<evidence type="ECO:0000256" key="3">
    <source>
        <dbReference type="ARBA" id="ARBA00005189"/>
    </source>
</evidence>
<feature type="binding site" evidence="17">
    <location>
        <position position="90"/>
    </location>
    <ligand>
        <name>Mg(2+)</name>
        <dbReference type="ChEBI" id="CHEBI:18420"/>
        <label>1</label>
    </ligand>
</feature>
<comment type="caution">
    <text evidence="17">Lacks conserved residue(s) required for the propagation of feature annotation.</text>
</comment>
<keyword evidence="20" id="KW-1185">Reference proteome</keyword>
<feature type="transmembrane region" description="Helical" evidence="17">
    <location>
        <begin position="176"/>
        <end position="194"/>
    </location>
</feature>
<dbReference type="RefSeq" id="WP_184785580.1">
    <property type="nucleotide sequence ID" value="NZ_BONT01000034.1"/>
</dbReference>
<evidence type="ECO:0000256" key="7">
    <source>
        <dbReference type="ARBA" id="ARBA00022679"/>
    </source>
</evidence>
<dbReference type="GO" id="GO:0016780">
    <property type="term" value="F:phosphotransferase activity, for other substituted phosphate groups"/>
    <property type="evidence" value="ECO:0007669"/>
    <property type="project" value="UniProtKB-UniRule"/>
</dbReference>
<feature type="binding site" evidence="17">
    <location>
        <begin position="32"/>
        <end position="35"/>
    </location>
    <ligand>
        <name>a CDP-1,2-diacyl-sn-glycerol</name>
        <dbReference type="ChEBI" id="CHEBI:58332"/>
    </ligand>
</feature>
<dbReference type="GO" id="GO:0000287">
    <property type="term" value="F:magnesium ion binding"/>
    <property type="evidence" value="ECO:0007669"/>
    <property type="project" value="UniProtKB-UniRule"/>
</dbReference>
<dbReference type="InterPro" id="IPR048254">
    <property type="entry name" value="CDP_ALCOHOL_P_TRANSF_CS"/>
</dbReference>
<evidence type="ECO:0000313" key="20">
    <source>
        <dbReference type="Proteomes" id="UP000548476"/>
    </source>
</evidence>
<dbReference type="InterPro" id="IPR043130">
    <property type="entry name" value="CDP-OH_PTrfase_TM_dom"/>
</dbReference>
<feature type="binding site" evidence="17">
    <location>
        <position position="73"/>
    </location>
    <ligand>
        <name>a CDP-1,2-diacyl-sn-glycerol</name>
        <dbReference type="ChEBI" id="CHEBI:58332"/>
    </ligand>
</feature>
<evidence type="ECO:0000256" key="1">
    <source>
        <dbReference type="ARBA" id="ARBA00004651"/>
    </source>
</evidence>
<comment type="subcellular location">
    <subcellularLocation>
        <location evidence="1 17">Cell membrane</location>
        <topology evidence="1 17">Multi-pass membrane protein</topology>
    </subcellularLocation>
</comment>
<keyword evidence="17" id="KW-0594">Phospholipid biosynthesis</keyword>
<evidence type="ECO:0000256" key="4">
    <source>
        <dbReference type="ARBA" id="ARBA00010441"/>
    </source>
</evidence>
<dbReference type="GO" id="GO:0008654">
    <property type="term" value="P:phospholipid biosynthetic process"/>
    <property type="evidence" value="ECO:0007669"/>
    <property type="project" value="UniProtKB-UniRule"/>
</dbReference>